<sequence length="245" mass="28591">MAFLVEFSESSSHKAVLPAPFLTKTYQLVEDPCTDHIVSWGEDYTSFVVWKPPEFARDLLPKYFKHNNFSSFVRQLNTYGFRKIVADRWEFANDFFRKGEKQLLSEIQRRKSPQIPQQYYHHHQYYFPYCPEEIAGRGDAGFLSALSEDNQRLRRRNSLLTSELTHMKKLYGDIIHFLQQYHVSSSHGERSVRLIEMAPSGHHQPRCSVAVKEEKEEEEDEEEEEEEASGTVKLFGVPLPSGKRG</sequence>
<dbReference type="PANTHER" id="PTHR10015:SF304">
    <property type="entry name" value="HEAT STRESS TRANSCRIPTION FACTOR B-4B"/>
    <property type="match status" value="1"/>
</dbReference>
<evidence type="ECO:0000256" key="1">
    <source>
        <dbReference type="ARBA" id="ARBA00004123"/>
    </source>
</evidence>
<feature type="domain" description="HSF-type DNA-binding" evidence="11">
    <location>
        <begin position="60"/>
        <end position="84"/>
    </location>
</feature>
<feature type="compositionally biased region" description="Acidic residues" evidence="10">
    <location>
        <begin position="215"/>
        <end position="228"/>
    </location>
</feature>
<keyword evidence="13" id="KW-1185">Reference proteome</keyword>
<name>A0A2I0A7P6_9ASPA</name>
<dbReference type="AlphaFoldDB" id="A0A2I0A7P6"/>
<keyword evidence="4" id="KW-0805">Transcription regulation</keyword>
<feature type="region of interest" description="Disordered" evidence="10">
    <location>
        <begin position="200"/>
        <end position="245"/>
    </location>
</feature>
<comment type="subunit">
    <text evidence="2">Homotrimer.</text>
</comment>
<dbReference type="PROSITE" id="PS00434">
    <property type="entry name" value="HSF_DOMAIN"/>
    <property type="match status" value="1"/>
</dbReference>
<evidence type="ECO:0000256" key="9">
    <source>
        <dbReference type="RuleBase" id="RU004020"/>
    </source>
</evidence>
<keyword evidence="8" id="KW-0539">Nucleus</keyword>
<evidence type="ECO:0000256" key="8">
    <source>
        <dbReference type="ARBA" id="ARBA00023242"/>
    </source>
</evidence>
<dbReference type="STRING" id="1088818.A0A2I0A7P6"/>
<dbReference type="GO" id="GO:0006357">
    <property type="term" value="P:regulation of transcription by RNA polymerase II"/>
    <property type="evidence" value="ECO:0007669"/>
    <property type="project" value="TreeGrafter"/>
</dbReference>
<dbReference type="InterPro" id="IPR036390">
    <property type="entry name" value="WH_DNA-bd_sf"/>
</dbReference>
<dbReference type="GO" id="GO:0000978">
    <property type="term" value="F:RNA polymerase II cis-regulatory region sequence-specific DNA binding"/>
    <property type="evidence" value="ECO:0007669"/>
    <property type="project" value="TreeGrafter"/>
</dbReference>
<dbReference type="InterPro" id="IPR000232">
    <property type="entry name" value="HSF_DNA-bd"/>
</dbReference>
<evidence type="ECO:0000256" key="3">
    <source>
        <dbReference type="ARBA" id="ARBA00022553"/>
    </source>
</evidence>
<accession>A0A2I0A7P6</accession>
<dbReference type="Gene3D" id="1.10.10.10">
    <property type="entry name" value="Winged helix-like DNA-binding domain superfamily/Winged helix DNA-binding domain"/>
    <property type="match status" value="1"/>
</dbReference>
<evidence type="ECO:0000256" key="4">
    <source>
        <dbReference type="ARBA" id="ARBA00023015"/>
    </source>
</evidence>
<dbReference type="SMART" id="SM00415">
    <property type="entry name" value="HSF"/>
    <property type="match status" value="1"/>
</dbReference>
<evidence type="ECO:0000256" key="2">
    <source>
        <dbReference type="ARBA" id="ARBA00011233"/>
    </source>
</evidence>
<proteinExistence type="inferred from homology"/>
<dbReference type="Pfam" id="PF00447">
    <property type="entry name" value="HSF_DNA-bind"/>
    <property type="match status" value="1"/>
</dbReference>
<dbReference type="SUPFAM" id="SSF46785">
    <property type="entry name" value="Winged helix' DNA-binding domain"/>
    <property type="match status" value="1"/>
</dbReference>
<evidence type="ECO:0000256" key="7">
    <source>
        <dbReference type="ARBA" id="ARBA00023163"/>
    </source>
</evidence>
<gene>
    <name evidence="12" type="primary">HSFB4B</name>
    <name evidence="12" type="ORF">AXF42_Ash002939</name>
</gene>
<keyword evidence="6" id="KW-0238">DNA-binding</keyword>
<dbReference type="GO" id="GO:0005634">
    <property type="term" value="C:nucleus"/>
    <property type="evidence" value="ECO:0007669"/>
    <property type="project" value="UniProtKB-SubCell"/>
</dbReference>
<dbReference type="Proteomes" id="UP000236161">
    <property type="component" value="Unassembled WGS sequence"/>
</dbReference>
<keyword evidence="7" id="KW-0804">Transcription</keyword>
<keyword evidence="3" id="KW-0597">Phosphoprotein</keyword>
<organism evidence="12 13">
    <name type="scientific">Apostasia shenzhenica</name>
    <dbReference type="NCBI Taxonomy" id="1088818"/>
    <lineage>
        <taxon>Eukaryota</taxon>
        <taxon>Viridiplantae</taxon>
        <taxon>Streptophyta</taxon>
        <taxon>Embryophyta</taxon>
        <taxon>Tracheophyta</taxon>
        <taxon>Spermatophyta</taxon>
        <taxon>Magnoliopsida</taxon>
        <taxon>Liliopsida</taxon>
        <taxon>Asparagales</taxon>
        <taxon>Orchidaceae</taxon>
        <taxon>Apostasioideae</taxon>
        <taxon>Apostasia</taxon>
    </lineage>
</organism>
<dbReference type="PANTHER" id="PTHR10015">
    <property type="entry name" value="HEAT SHOCK TRANSCRIPTION FACTOR"/>
    <property type="match status" value="1"/>
</dbReference>
<reference evidence="12 13" key="1">
    <citation type="journal article" date="2017" name="Nature">
        <title>The Apostasia genome and the evolution of orchids.</title>
        <authorList>
            <person name="Zhang G.Q."/>
            <person name="Liu K.W."/>
            <person name="Li Z."/>
            <person name="Lohaus R."/>
            <person name="Hsiao Y.Y."/>
            <person name="Niu S.C."/>
            <person name="Wang J.Y."/>
            <person name="Lin Y.C."/>
            <person name="Xu Q."/>
            <person name="Chen L.J."/>
            <person name="Yoshida K."/>
            <person name="Fujiwara S."/>
            <person name="Wang Z.W."/>
            <person name="Zhang Y.Q."/>
            <person name="Mitsuda N."/>
            <person name="Wang M."/>
            <person name="Liu G.H."/>
            <person name="Pecoraro L."/>
            <person name="Huang H.X."/>
            <person name="Xiao X.J."/>
            <person name="Lin M."/>
            <person name="Wu X.Y."/>
            <person name="Wu W.L."/>
            <person name="Chen Y.Y."/>
            <person name="Chang S.B."/>
            <person name="Sakamoto S."/>
            <person name="Ohme-Takagi M."/>
            <person name="Yagi M."/>
            <person name="Zeng S.J."/>
            <person name="Shen C.Y."/>
            <person name="Yeh C.M."/>
            <person name="Luo Y.B."/>
            <person name="Tsai W.C."/>
            <person name="Van de Peer Y."/>
            <person name="Liu Z.J."/>
        </authorList>
    </citation>
    <scope>NUCLEOTIDE SEQUENCE [LARGE SCALE GENOMIC DNA]</scope>
    <source>
        <strain evidence="13">cv. Shenzhen</strain>
        <tissue evidence="12">Stem</tissue>
    </source>
</reference>
<dbReference type="EMBL" id="KZ452013">
    <property type="protein sequence ID" value="PKA51572.1"/>
    <property type="molecule type" value="Genomic_DNA"/>
</dbReference>
<comment type="subcellular location">
    <subcellularLocation>
        <location evidence="1">Nucleus</location>
    </subcellularLocation>
</comment>
<dbReference type="FunFam" id="1.10.10.10:FF:000037">
    <property type="entry name" value="Heat stress transcription factor B-4"/>
    <property type="match status" value="1"/>
</dbReference>
<dbReference type="OrthoDB" id="60033at2759"/>
<dbReference type="InterPro" id="IPR036388">
    <property type="entry name" value="WH-like_DNA-bd_sf"/>
</dbReference>
<keyword evidence="5" id="KW-0346">Stress response</keyword>
<dbReference type="GO" id="GO:0003700">
    <property type="term" value="F:DNA-binding transcription factor activity"/>
    <property type="evidence" value="ECO:0007669"/>
    <property type="project" value="InterPro"/>
</dbReference>
<evidence type="ECO:0000256" key="10">
    <source>
        <dbReference type="SAM" id="MobiDB-lite"/>
    </source>
</evidence>
<evidence type="ECO:0000256" key="6">
    <source>
        <dbReference type="ARBA" id="ARBA00023125"/>
    </source>
</evidence>
<evidence type="ECO:0000259" key="11">
    <source>
        <dbReference type="PROSITE" id="PS00434"/>
    </source>
</evidence>
<comment type="similarity">
    <text evidence="9">Belongs to the HSF family.</text>
</comment>
<evidence type="ECO:0000256" key="5">
    <source>
        <dbReference type="ARBA" id="ARBA00023016"/>
    </source>
</evidence>
<dbReference type="PRINTS" id="PR00056">
    <property type="entry name" value="HSFDOMAIN"/>
</dbReference>
<evidence type="ECO:0000313" key="13">
    <source>
        <dbReference type="Proteomes" id="UP000236161"/>
    </source>
</evidence>
<protein>
    <submittedName>
        <fullName evidence="12">Heat stress transcription factor B-4b</fullName>
    </submittedName>
</protein>
<evidence type="ECO:0000313" key="12">
    <source>
        <dbReference type="EMBL" id="PKA51572.1"/>
    </source>
</evidence>